<evidence type="ECO:0000313" key="2">
    <source>
        <dbReference type="Proteomes" id="UP001595710"/>
    </source>
</evidence>
<keyword evidence="2" id="KW-1185">Reference proteome</keyword>
<dbReference type="RefSeq" id="WP_377362376.1">
    <property type="nucleotide sequence ID" value="NZ_JBHRYN010000007.1"/>
</dbReference>
<accession>A0ABV7WPD3</accession>
<proteinExistence type="predicted"/>
<comment type="caution">
    <text evidence="1">The sequence shown here is derived from an EMBL/GenBank/DDBJ whole genome shotgun (WGS) entry which is preliminary data.</text>
</comment>
<dbReference type="EMBL" id="JBHRYN010000007">
    <property type="protein sequence ID" value="MFC3700977.1"/>
    <property type="molecule type" value="Genomic_DNA"/>
</dbReference>
<evidence type="ECO:0000313" key="1">
    <source>
        <dbReference type="EMBL" id="MFC3700977.1"/>
    </source>
</evidence>
<protein>
    <submittedName>
        <fullName evidence="1">Uncharacterized protein</fullName>
    </submittedName>
</protein>
<name>A0ABV7WPD3_9GAMM</name>
<gene>
    <name evidence="1" type="ORF">ACFOND_04920</name>
</gene>
<dbReference type="Proteomes" id="UP001595710">
    <property type="component" value="Unassembled WGS sequence"/>
</dbReference>
<sequence length="49" mass="5292">MIAPLENKNAVVARAVNQYKVSKLGKITGNANVPMSEQAATQYIGFARK</sequence>
<reference evidence="2" key="1">
    <citation type="journal article" date="2019" name="Int. J. Syst. Evol. Microbiol.">
        <title>The Global Catalogue of Microorganisms (GCM) 10K type strain sequencing project: providing services to taxonomists for standard genome sequencing and annotation.</title>
        <authorList>
            <consortium name="The Broad Institute Genomics Platform"/>
            <consortium name="The Broad Institute Genome Sequencing Center for Infectious Disease"/>
            <person name="Wu L."/>
            <person name="Ma J."/>
        </authorList>
    </citation>
    <scope>NUCLEOTIDE SEQUENCE [LARGE SCALE GENOMIC DNA]</scope>
    <source>
        <strain evidence="2">CECT 8288</strain>
    </source>
</reference>
<organism evidence="1 2">
    <name type="scientific">Reinekea marina</name>
    <dbReference type="NCBI Taxonomy" id="1310421"/>
    <lineage>
        <taxon>Bacteria</taxon>
        <taxon>Pseudomonadati</taxon>
        <taxon>Pseudomonadota</taxon>
        <taxon>Gammaproteobacteria</taxon>
        <taxon>Oceanospirillales</taxon>
        <taxon>Saccharospirillaceae</taxon>
        <taxon>Reinekea</taxon>
    </lineage>
</organism>